<protein>
    <submittedName>
        <fullName evidence="3">Uncharacterized protein</fullName>
    </submittedName>
</protein>
<keyword evidence="2" id="KW-0472">Membrane</keyword>
<proteinExistence type="predicted"/>
<evidence type="ECO:0000313" key="6">
    <source>
        <dbReference type="Proteomes" id="UP000297014"/>
    </source>
</evidence>
<name>A0A094WDQ4_ALKAL</name>
<evidence type="ECO:0000256" key="2">
    <source>
        <dbReference type="SAM" id="Phobius"/>
    </source>
</evidence>
<gene>
    <name evidence="4" type="ORF">AJ85_18050</name>
    <name evidence="3" type="ORF">BALCAV_0219710</name>
</gene>
<sequence length="69" mass="7840">MEYFNIIASIASILSLIIALITLNKVVNIYNNLFIDKSRKTDNSNHSSQNIKTRDNTNTTINQVGRDKK</sequence>
<evidence type="ECO:0000256" key="1">
    <source>
        <dbReference type="SAM" id="MobiDB-lite"/>
    </source>
</evidence>
<keyword evidence="2" id="KW-1133">Transmembrane helix</keyword>
<keyword evidence="2" id="KW-0812">Transmembrane</keyword>
<dbReference type="EMBL" id="JALP01000241">
    <property type="protein sequence ID" value="THG89369.1"/>
    <property type="molecule type" value="Genomic_DNA"/>
</dbReference>
<accession>A0A094WDQ4</accession>
<feature type="transmembrane region" description="Helical" evidence="2">
    <location>
        <begin position="6"/>
        <end position="30"/>
    </location>
</feature>
<evidence type="ECO:0000313" key="3">
    <source>
        <dbReference type="EMBL" id="KGA95879.1"/>
    </source>
</evidence>
<dbReference type="Proteomes" id="UP000002754">
    <property type="component" value="Unassembled WGS sequence"/>
</dbReference>
<feature type="region of interest" description="Disordered" evidence="1">
    <location>
        <begin position="39"/>
        <end position="69"/>
    </location>
</feature>
<reference evidence="3 5" key="1">
    <citation type="journal article" date="2014" name="Genome Announc.">
        <title>Draft Genome Sequence of Bacillus alcalophilus AV1934, a Classic Alkaliphile Isolated from Human Feces in 1934.</title>
        <authorList>
            <person name="Attie O."/>
            <person name="Jayaprakash A."/>
            <person name="Shah H."/>
            <person name="Paulsen I.T."/>
            <person name="Morino M."/>
            <person name="Takahashi Y."/>
            <person name="Narumi I."/>
            <person name="Sachidanandam R."/>
            <person name="Satoh K."/>
            <person name="Ito M."/>
            <person name="Krulwich T.A."/>
        </authorList>
    </citation>
    <scope>NUCLEOTIDE SEQUENCE [LARGE SCALE GENOMIC DNA]</scope>
    <source>
        <strain evidence="3 5">AV1934</strain>
    </source>
</reference>
<dbReference type="Proteomes" id="UP000297014">
    <property type="component" value="Unassembled WGS sequence"/>
</dbReference>
<feature type="compositionally biased region" description="Polar residues" evidence="1">
    <location>
        <begin position="44"/>
        <end position="63"/>
    </location>
</feature>
<dbReference type="EMBL" id="ALPT02000096">
    <property type="protein sequence ID" value="KGA95879.1"/>
    <property type="molecule type" value="Genomic_DNA"/>
</dbReference>
<comment type="caution">
    <text evidence="3">The sequence shown here is derived from an EMBL/GenBank/DDBJ whole genome shotgun (WGS) entry which is preliminary data.</text>
</comment>
<evidence type="ECO:0000313" key="5">
    <source>
        <dbReference type="Proteomes" id="UP000002754"/>
    </source>
</evidence>
<dbReference type="AlphaFoldDB" id="A0A094WDQ4"/>
<keyword evidence="5" id="KW-1185">Reference proteome</keyword>
<evidence type="ECO:0000313" key="4">
    <source>
        <dbReference type="EMBL" id="THG89369.1"/>
    </source>
</evidence>
<organism evidence="3 5">
    <name type="scientific">Alkalihalobacillus alcalophilus ATCC 27647 = CGMCC 1.3604</name>
    <dbReference type="NCBI Taxonomy" id="1218173"/>
    <lineage>
        <taxon>Bacteria</taxon>
        <taxon>Bacillati</taxon>
        <taxon>Bacillota</taxon>
        <taxon>Bacilli</taxon>
        <taxon>Bacillales</taxon>
        <taxon>Bacillaceae</taxon>
        <taxon>Alkalihalobacillus</taxon>
    </lineage>
</organism>
<reference evidence="4 6" key="2">
    <citation type="submission" date="2014-01" db="EMBL/GenBank/DDBJ databases">
        <title>Draft genome sequencing of Bacillus alcalophilus CGMCC 1.3604.</title>
        <authorList>
            <person name="Yang J."/>
            <person name="Diao L."/>
            <person name="Yang S."/>
        </authorList>
    </citation>
    <scope>NUCLEOTIDE SEQUENCE [LARGE SCALE GENOMIC DNA]</scope>
    <source>
        <strain evidence="4 6">CGMCC 1.3604</strain>
    </source>
</reference>